<dbReference type="InterPro" id="IPR001647">
    <property type="entry name" value="HTH_TetR"/>
</dbReference>
<dbReference type="GO" id="GO:0003677">
    <property type="term" value="F:DNA binding"/>
    <property type="evidence" value="ECO:0007669"/>
    <property type="project" value="UniProtKB-UniRule"/>
</dbReference>
<evidence type="ECO:0000256" key="2">
    <source>
        <dbReference type="PROSITE-ProRule" id="PRU00335"/>
    </source>
</evidence>
<dbReference type="Proteomes" id="UP000783037">
    <property type="component" value="Unassembled WGS sequence"/>
</dbReference>
<dbReference type="RefSeq" id="WP_303739292.1">
    <property type="nucleotide sequence ID" value="NZ_SUTK01000036.1"/>
</dbReference>
<name>A0A8T3V7C4_9EURY</name>
<dbReference type="Gene3D" id="1.10.357.10">
    <property type="entry name" value="Tetracycline Repressor, domain 2"/>
    <property type="match status" value="1"/>
</dbReference>
<evidence type="ECO:0000259" key="3">
    <source>
        <dbReference type="PROSITE" id="PS50977"/>
    </source>
</evidence>
<dbReference type="InterPro" id="IPR009057">
    <property type="entry name" value="Homeodomain-like_sf"/>
</dbReference>
<evidence type="ECO:0000313" key="4">
    <source>
        <dbReference type="EMBL" id="MBE6502201.1"/>
    </source>
</evidence>
<comment type="caution">
    <text evidence="4">The sequence shown here is derived from an EMBL/GenBank/DDBJ whole genome shotgun (WGS) entry which is preliminary data.</text>
</comment>
<evidence type="ECO:0000256" key="1">
    <source>
        <dbReference type="ARBA" id="ARBA00023125"/>
    </source>
</evidence>
<feature type="domain" description="HTH tetR-type" evidence="3">
    <location>
        <begin position="6"/>
        <end position="66"/>
    </location>
</feature>
<dbReference type="AlphaFoldDB" id="A0A8T3V7C4"/>
<dbReference type="PROSITE" id="PS50977">
    <property type="entry name" value="HTH_TETR_2"/>
    <property type="match status" value="1"/>
</dbReference>
<dbReference type="Pfam" id="PF00440">
    <property type="entry name" value="TetR_N"/>
    <property type="match status" value="1"/>
</dbReference>
<gene>
    <name evidence="4" type="ORF">E7Z79_07135</name>
</gene>
<proteinExistence type="predicted"/>
<dbReference type="EMBL" id="SUTK01000036">
    <property type="protein sequence ID" value="MBE6502201.1"/>
    <property type="molecule type" value="Genomic_DNA"/>
</dbReference>
<dbReference type="PRINTS" id="PR00455">
    <property type="entry name" value="HTHTETR"/>
</dbReference>
<reference evidence="4" key="1">
    <citation type="submission" date="2019-04" db="EMBL/GenBank/DDBJ databases">
        <title>Evolution of Biomass-Degrading Anaerobic Consortia Revealed by Metagenomics.</title>
        <authorList>
            <person name="Peng X."/>
        </authorList>
    </citation>
    <scope>NUCLEOTIDE SEQUENCE</scope>
    <source>
        <strain evidence="4">SIG18</strain>
    </source>
</reference>
<protein>
    <submittedName>
        <fullName evidence="4">TetR/AcrR family transcriptional regulator</fullName>
    </submittedName>
</protein>
<keyword evidence="1 2" id="KW-0238">DNA-binding</keyword>
<accession>A0A8T3V7C4</accession>
<dbReference type="SUPFAM" id="SSF46689">
    <property type="entry name" value="Homeodomain-like"/>
    <property type="match status" value="1"/>
</dbReference>
<evidence type="ECO:0000313" key="5">
    <source>
        <dbReference type="Proteomes" id="UP000783037"/>
    </source>
</evidence>
<feature type="DNA-binding region" description="H-T-H motif" evidence="2">
    <location>
        <begin position="29"/>
        <end position="48"/>
    </location>
</feature>
<organism evidence="4 5">
    <name type="scientific">Methanobrevibacter thaueri</name>
    <dbReference type="NCBI Taxonomy" id="190975"/>
    <lineage>
        <taxon>Archaea</taxon>
        <taxon>Methanobacteriati</taxon>
        <taxon>Methanobacteriota</taxon>
        <taxon>Methanomada group</taxon>
        <taxon>Methanobacteria</taxon>
        <taxon>Methanobacteriales</taxon>
        <taxon>Methanobacteriaceae</taxon>
        <taxon>Methanobrevibacter</taxon>
    </lineage>
</organism>
<sequence length="197" mass="22973">MKIELDNTEEKIVRATFDIIQKEGVSKATTKKIAAEAGVNEVTVFRKFTNKQNLVEITKDYHFQILIDKLDKIFDFREDEETEEYLRNNFIELANLPEAEFSIIKVALEDVRAVSDKKLLIAQITDTILDKFEEFFTLQIDEGRIRKVNPRVLGTLCYSITFQSLVLWKIYSENVEKDGIDYSTEFLDILYNGIRVE</sequence>